<evidence type="ECO:0000313" key="2">
    <source>
        <dbReference type="EMBL" id="GAA3720114.1"/>
    </source>
</evidence>
<gene>
    <name evidence="2" type="ORF">GCM10022268_30500</name>
</gene>
<keyword evidence="3" id="KW-1185">Reference proteome</keyword>
<evidence type="ECO:0000313" key="3">
    <source>
        <dbReference type="Proteomes" id="UP001500523"/>
    </source>
</evidence>
<dbReference type="EMBL" id="BAABBF010000008">
    <property type="protein sequence ID" value="GAA3720114.1"/>
    <property type="molecule type" value="Genomic_DNA"/>
</dbReference>
<accession>A0ABP7EMK6</accession>
<proteinExistence type="predicted"/>
<keyword evidence="1" id="KW-1133">Transmembrane helix</keyword>
<reference evidence="3" key="1">
    <citation type="journal article" date="2019" name="Int. J. Syst. Evol. Microbiol.">
        <title>The Global Catalogue of Microorganisms (GCM) 10K type strain sequencing project: providing services to taxonomists for standard genome sequencing and annotation.</title>
        <authorList>
            <consortium name="The Broad Institute Genomics Platform"/>
            <consortium name="The Broad Institute Genome Sequencing Center for Infectious Disease"/>
            <person name="Wu L."/>
            <person name="Ma J."/>
        </authorList>
    </citation>
    <scope>NUCLEOTIDE SEQUENCE [LARGE SCALE GENOMIC DNA]</scope>
    <source>
        <strain evidence="3">JCM 17498</strain>
    </source>
</reference>
<dbReference type="Proteomes" id="UP001500523">
    <property type="component" value="Unassembled WGS sequence"/>
</dbReference>
<feature type="transmembrane region" description="Helical" evidence="1">
    <location>
        <begin position="43"/>
        <end position="62"/>
    </location>
</feature>
<evidence type="ECO:0000256" key="1">
    <source>
        <dbReference type="SAM" id="Phobius"/>
    </source>
</evidence>
<sequence>MENMDDLDRALVRLAGAPVPAALDDVEARVLARIGTRPVVRQAGLGIGAVTVAALAIGMIGAELPATASPAVSLAPLGGASPLAPSTLLIGEP</sequence>
<keyword evidence="1" id="KW-0812">Transmembrane</keyword>
<comment type="caution">
    <text evidence="2">The sequence shown here is derived from an EMBL/GenBank/DDBJ whole genome shotgun (WGS) entry which is preliminary data.</text>
</comment>
<name>A0ABP7EMK6_9SPHN</name>
<keyword evidence="1" id="KW-0472">Membrane</keyword>
<protein>
    <submittedName>
        <fullName evidence="2">Uncharacterized protein</fullName>
    </submittedName>
</protein>
<organism evidence="2 3">
    <name type="scientific">Sphingomonas cynarae</name>
    <dbReference type="NCBI Taxonomy" id="930197"/>
    <lineage>
        <taxon>Bacteria</taxon>
        <taxon>Pseudomonadati</taxon>
        <taxon>Pseudomonadota</taxon>
        <taxon>Alphaproteobacteria</taxon>
        <taxon>Sphingomonadales</taxon>
        <taxon>Sphingomonadaceae</taxon>
        <taxon>Sphingomonas</taxon>
    </lineage>
</organism>